<dbReference type="AlphaFoldDB" id="A0A399J199"/>
<dbReference type="GO" id="GO:0015740">
    <property type="term" value="P:C4-dicarboxylate transport"/>
    <property type="evidence" value="ECO:0007669"/>
    <property type="project" value="TreeGrafter"/>
</dbReference>
<dbReference type="GO" id="GO:0005886">
    <property type="term" value="C:plasma membrane"/>
    <property type="evidence" value="ECO:0007669"/>
    <property type="project" value="UniProtKB-SubCell"/>
</dbReference>
<feature type="transmembrane region" description="Helical" evidence="9">
    <location>
        <begin position="101"/>
        <end position="125"/>
    </location>
</feature>
<dbReference type="PANTHER" id="PTHR35011">
    <property type="entry name" value="2,3-DIKETO-L-GULONATE TRAP TRANSPORTER SMALL PERMEASE PROTEIN YIAM"/>
    <property type="match status" value="1"/>
</dbReference>
<evidence type="ECO:0000259" key="10">
    <source>
        <dbReference type="Pfam" id="PF04290"/>
    </source>
</evidence>
<keyword evidence="5 9" id="KW-0812">Transmembrane</keyword>
<dbReference type="Proteomes" id="UP000265848">
    <property type="component" value="Unassembled WGS sequence"/>
</dbReference>
<keyword evidence="4 9" id="KW-0997">Cell inner membrane</keyword>
<comment type="subunit">
    <text evidence="9">The complex comprises the extracytoplasmic solute receptor protein and the two transmembrane proteins.</text>
</comment>
<comment type="subcellular location">
    <subcellularLocation>
        <location evidence="1 9">Cell inner membrane</location>
        <topology evidence="1 9">Multi-pass membrane protein</topology>
    </subcellularLocation>
</comment>
<organism evidence="11 12">
    <name type="scientific">Pseudooceanicola sediminis</name>
    <dbReference type="NCBI Taxonomy" id="2211117"/>
    <lineage>
        <taxon>Bacteria</taxon>
        <taxon>Pseudomonadati</taxon>
        <taxon>Pseudomonadota</taxon>
        <taxon>Alphaproteobacteria</taxon>
        <taxon>Rhodobacterales</taxon>
        <taxon>Paracoccaceae</taxon>
        <taxon>Pseudooceanicola</taxon>
    </lineage>
</organism>
<keyword evidence="3" id="KW-1003">Cell membrane</keyword>
<comment type="caution">
    <text evidence="9">Lacks conserved residue(s) required for the propagation of feature annotation.</text>
</comment>
<gene>
    <name evidence="11" type="ORF">DL237_09200</name>
</gene>
<sequence>MVAVISAGVAGRYFFATPILGLNEIVQLNAVALTMLALPYTTASGQHVRADIFDRLIGRVGRFTGDVVTRALSLVVLYYMVDRAWAKMLDAREFGDATNMLALPIWPFYGLIAAGMGLCIVVFVIQLIDILASGRPVDE</sequence>
<evidence type="ECO:0000256" key="5">
    <source>
        <dbReference type="ARBA" id="ARBA00022692"/>
    </source>
</evidence>
<evidence type="ECO:0000256" key="7">
    <source>
        <dbReference type="ARBA" id="ARBA00023136"/>
    </source>
</evidence>
<name>A0A399J199_9RHOB</name>
<dbReference type="GO" id="GO:0022857">
    <property type="term" value="F:transmembrane transporter activity"/>
    <property type="evidence" value="ECO:0007669"/>
    <property type="project" value="UniProtKB-UniRule"/>
</dbReference>
<reference evidence="11 12" key="1">
    <citation type="submission" date="2018-08" db="EMBL/GenBank/DDBJ databases">
        <title>Pseudooceanicola sediminis CY03 in the family Rhodobacteracea.</title>
        <authorList>
            <person name="Zhang Y.-J."/>
        </authorList>
    </citation>
    <scope>NUCLEOTIDE SEQUENCE [LARGE SCALE GENOMIC DNA]</scope>
    <source>
        <strain evidence="11 12">CY03</strain>
    </source>
</reference>
<evidence type="ECO:0000313" key="12">
    <source>
        <dbReference type="Proteomes" id="UP000265848"/>
    </source>
</evidence>
<proteinExistence type="inferred from homology"/>
<dbReference type="Pfam" id="PF04290">
    <property type="entry name" value="DctQ"/>
    <property type="match status" value="1"/>
</dbReference>
<dbReference type="OrthoDB" id="2877624at2"/>
<protein>
    <recommendedName>
        <fullName evidence="9">TRAP transporter small permease protein</fullName>
    </recommendedName>
</protein>
<keyword evidence="12" id="KW-1185">Reference proteome</keyword>
<accession>A0A399J199</accession>
<evidence type="ECO:0000256" key="9">
    <source>
        <dbReference type="RuleBase" id="RU369079"/>
    </source>
</evidence>
<keyword evidence="7 9" id="KW-0472">Membrane</keyword>
<evidence type="ECO:0000256" key="8">
    <source>
        <dbReference type="ARBA" id="ARBA00038436"/>
    </source>
</evidence>
<feature type="domain" description="Tripartite ATP-independent periplasmic transporters DctQ component" evidence="10">
    <location>
        <begin position="1"/>
        <end position="131"/>
    </location>
</feature>
<evidence type="ECO:0000313" key="11">
    <source>
        <dbReference type="EMBL" id="RII39040.1"/>
    </source>
</evidence>
<comment type="similarity">
    <text evidence="8 9">Belongs to the TRAP transporter small permease family.</text>
</comment>
<keyword evidence="6 9" id="KW-1133">Transmembrane helix</keyword>
<evidence type="ECO:0000256" key="1">
    <source>
        <dbReference type="ARBA" id="ARBA00004429"/>
    </source>
</evidence>
<evidence type="ECO:0000256" key="4">
    <source>
        <dbReference type="ARBA" id="ARBA00022519"/>
    </source>
</evidence>
<evidence type="ECO:0000256" key="6">
    <source>
        <dbReference type="ARBA" id="ARBA00022989"/>
    </source>
</evidence>
<comment type="caution">
    <text evidence="11">The sequence shown here is derived from an EMBL/GenBank/DDBJ whole genome shotgun (WGS) entry which is preliminary data.</text>
</comment>
<comment type="function">
    <text evidence="9">Part of the tripartite ATP-independent periplasmic (TRAP) transport system.</text>
</comment>
<dbReference type="EMBL" id="QWJJ01000007">
    <property type="protein sequence ID" value="RII39040.1"/>
    <property type="molecule type" value="Genomic_DNA"/>
</dbReference>
<dbReference type="InterPro" id="IPR055348">
    <property type="entry name" value="DctQ"/>
</dbReference>
<dbReference type="InterPro" id="IPR007387">
    <property type="entry name" value="TRAP_DctQ"/>
</dbReference>
<evidence type="ECO:0000256" key="3">
    <source>
        <dbReference type="ARBA" id="ARBA00022475"/>
    </source>
</evidence>
<keyword evidence="2 9" id="KW-0813">Transport</keyword>
<evidence type="ECO:0000256" key="2">
    <source>
        <dbReference type="ARBA" id="ARBA00022448"/>
    </source>
</evidence>
<dbReference type="PANTHER" id="PTHR35011:SF10">
    <property type="entry name" value="TRAP TRANSPORTER SMALL PERMEASE PROTEIN"/>
    <property type="match status" value="1"/>
</dbReference>